<dbReference type="InterPro" id="IPR016181">
    <property type="entry name" value="Acyl_CoA_acyltransferase"/>
</dbReference>
<proteinExistence type="predicted"/>
<sequence length="197" mass="22860">MKGWHNESYRHSLAARGIKTRWPTEEQFIEHHRTGFILSDAYDKYSTSEGIAWLGGSEEYPHLLKTLKIDGENIEIRIKLDENRYVKTDANENIVRDEYGMAVYLTDVEVKEKGYSEYNPVIVAFNESGNPIGFASNEWGASGVWVITEYQKKGVGFELLKALRKYFKEEQRMGQMTEAGEHLTRSYYRKLSKEESL</sequence>
<dbReference type="Gene3D" id="3.40.630.30">
    <property type="match status" value="1"/>
</dbReference>
<dbReference type="EMBL" id="BARU01007456">
    <property type="protein sequence ID" value="GAH45329.1"/>
    <property type="molecule type" value="Genomic_DNA"/>
</dbReference>
<dbReference type="GO" id="GO:0016747">
    <property type="term" value="F:acyltransferase activity, transferring groups other than amino-acyl groups"/>
    <property type="evidence" value="ECO:0007669"/>
    <property type="project" value="InterPro"/>
</dbReference>
<dbReference type="CDD" id="cd04301">
    <property type="entry name" value="NAT_SF"/>
    <property type="match status" value="1"/>
</dbReference>
<name>X1GUP7_9ZZZZ</name>
<comment type="caution">
    <text evidence="2">The sequence shown here is derived from an EMBL/GenBank/DDBJ whole genome shotgun (WGS) entry which is preliminary data.</text>
</comment>
<evidence type="ECO:0000259" key="1">
    <source>
        <dbReference type="Pfam" id="PF00583"/>
    </source>
</evidence>
<organism evidence="2">
    <name type="scientific">marine sediment metagenome</name>
    <dbReference type="NCBI Taxonomy" id="412755"/>
    <lineage>
        <taxon>unclassified sequences</taxon>
        <taxon>metagenomes</taxon>
        <taxon>ecological metagenomes</taxon>
    </lineage>
</organism>
<dbReference type="Pfam" id="PF00583">
    <property type="entry name" value="Acetyltransf_1"/>
    <property type="match status" value="1"/>
</dbReference>
<evidence type="ECO:0000313" key="2">
    <source>
        <dbReference type="EMBL" id="GAH45329.1"/>
    </source>
</evidence>
<protein>
    <recommendedName>
        <fullName evidence="1">N-acetyltransferase domain-containing protein</fullName>
    </recommendedName>
</protein>
<dbReference type="SUPFAM" id="SSF55729">
    <property type="entry name" value="Acyl-CoA N-acyltransferases (Nat)"/>
    <property type="match status" value="1"/>
</dbReference>
<reference evidence="2" key="1">
    <citation type="journal article" date="2014" name="Front. Microbiol.">
        <title>High frequency of phylogenetically diverse reductive dehalogenase-homologous genes in deep subseafloor sedimentary metagenomes.</title>
        <authorList>
            <person name="Kawai M."/>
            <person name="Futagami T."/>
            <person name="Toyoda A."/>
            <person name="Takaki Y."/>
            <person name="Nishi S."/>
            <person name="Hori S."/>
            <person name="Arai W."/>
            <person name="Tsubouchi T."/>
            <person name="Morono Y."/>
            <person name="Uchiyama I."/>
            <person name="Ito T."/>
            <person name="Fujiyama A."/>
            <person name="Inagaki F."/>
            <person name="Takami H."/>
        </authorList>
    </citation>
    <scope>NUCLEOTIDE SEQUENCE</scope>
    <source>
        <strain evidence="2">Expedition CK06-06</strain>
    </source>
</reference>
<accession>X1GUP7</accession>
<dbReference type="InterPro" id="IPR000182">
    <property type="entry name" value="GNAT_dom"/>
</dbReference>
<feature type="domain" description="N-acetyltransferase" evidence="1">
    <location>
        <begin position="118"/>
        <end position="190"/>
    </location>
</feature>
<dbReference type="AlphaFoldDB" id="X1GUP7"/>
<gene>
    <name evidence="2" type="ORF">S03H2_14684</name>
</gene>